<dbReference type="EMBL" id="BPWL01000010">
    <property type="protein sequence ID" value="GJJ14691.1"/>
    <property type="molecule type" value="Genomic_DNA"/>
</dbReference>
<evidence type="ECO:0000313" key="2">
    <source>
        <dbReference type="Proteomes" id="UP001050691"/>
    </source>
</evidence>
<protein>
    <recommendedName>
        <fullName evidence="3">ATP synthase subunit d, mitochondrial</fullName>
    </recommendedName>
</protein>
<dbReference type="AlphaFoldDB" id="A0AAV5AQN2"/>
<organism evidence="1 2">
    <name type="scientific">Clathrus columnatus</name>
    <dbReference type="NCBI Taxonomy" id="1419009"/>
    <lineage>
        <taxon>Eukaryota</taxon>
        <taxon>Fungi</taxon>
        <taxon>Dikarya</taxon>
        <taxon>Basidiomycota</taxon>
        <taxon>Agaricomycotina</taxon>
        <taxon>Agaricomycetes</taxon>
        <taxon>Phallomycetidae</taxon>
        <taxon>Phallales</taxon>
        <taxon>Clathraceae</taxon>
        <taxon>Clathrus</taxon>
    </lineage>
</organism>
<gene>
    <name evidence="1" type="ORF">Clacol_008958</name>
</gene>
<accession>A0AAV5AQN2</accession>
<sequence length="157" mass="18108">MPYFATLEAIQETINALGLTEQINAPVFWDELKRQINRLEKLPISLSPPPPPSDFKDYMSSLKWEVVPETASPEEIAERNRLREKFTKELEGYFQRDGVASKPMLPPYPAGPMYIEKVVLTPEEIASNRKMIEDTEKLVKSGQFYTTYQQHFIDPTV</sequence>
<evidence type="ECO:0008006" key="3">
    <source>
        <dbReference type="Google" id="ProtNLM"/>
    </source>
</evidence>
<comment type="caution">
    <text evidence="1">The sequence shown here is derived from an EMBL/GenBank/DDBJ whole genome shotgun (WGS) entry which is preliminary data.</text>
</comment>
<dbReference type="Proteomes" id="UP001050691">
    <property type="component" value="Unassembled WGS sequence"/>
</dbReference>
<name>A0AAV5AQN2_9AGAM</name>
<evidence type="ECO:0000313" key="1">
    <source>
        <dbReference type="EMBL" id="GJJ14691.1"/>
    </source>
</evidence>
<proteinExistence type="predicted"/>
<keyword evidence="2" id="KW-1185">Reference proteome</keyword>
<reference evidence="1" key="1">
    <citation type="submission" date="2021-10" db="EMBL/GenBank/DDBJ databases">
        <title>De novo Genome Assembly of Clathrus columnatus (Basidiomycota, Fungi) Using Illumina and Nanopore Sequence Data.</title>
        <authorList>
            <person name="Ogiso-Tanaka E."/>
            <person name="Itagaki H."/>
            <person name="Hosoya T."/>
            <person name="Hosaka K."/>
        </authorList>
    </citation>
    <scope>NUCLEOTIDE SEQUENCE</scope>
    <source>
        <strain evidence="1">MO-923</strain>
    </source>
</reference>